<dbReference type="InterPro" id="IPR005064">
    <property type="entry name" value="BUG"/>
</dbReference>
<protein>
    <submittedName>
        <fullName evidence="3">Tripartite tricarboxylate transporter substrate binding protein</fullName>
    </submittedName>
</protein>
<organism evidence="3 4">
    <name type="scientific">Bosea caraganae</name>
    <dbReference type="NCBI Taxonomy" id="2763117"/>
    <lineage>
        <taxon>Bacteria</taxon>
        <taxon>Pseudomonadati</taxon>
        <taxon>Pseudomonadota</taxon>
        <taxon>Alphaproteobacteria</taxon>
        <taxon>Hyphomicrobiales</taxon>
        <taxon>Boseaceae</taxon>
        <taxon>Bosea</taxon>
    </lineage>
</organism>
<dbReference type="SUPFAM" id="SSF53850">
    <property type="entry name" value="Periplasmic binding protein-like II"/>
    <property type="match status" value="1"/>
</dbReference>
<comment type="caution">
    <text evidence="3">The sequence shown here is derived from an EMBL/GenBank/DDBJ whole genome shotgun (WGS) entry which is preliminary data.</text>
</comment>
<dbReference type="CDD" id="cd07012">
    <property type="entry name" value="PBP2_Bug_TTT"/>
    <property type="match status" value="1"/>
</dbReference>
<sequence length="346" mass="36646">MESIAPFGARKGRSLPSLVRFSFVALSLAAAAPASAQSADDYPNRPVTIVVPYSPGGATDIVVRAAARELTAMYNQTFIVVNKAGAAGQIGAEFVSKSPPDGYTLLGYPENIYSINPFVFGEAANAVSQRLVPVTNLGGSPTAIAINTTGKMKDVKTFADLIAFTKSATVPVTYATSGVTTPYHLLAQEIARTAQIKLVHVPYKGTSDALTDLVGGRVDILFGAPAVMKPMSDAGKVRMLAVSSAERFPLLPELPSISDTLPNVQLKNIDNGIAAPLGTPPAIIEKLNKAANEILARPEIKSTFERNLLLPMPGSVAEYTKRVTETRTERERLIKAANIGQMALPQ</sequence>
<feature type="signal peptide" evidence="2">
    <location>
        <begin position="1"/>
        <end position="36"/>
    </location>
</feature>
<accession>A0A370LD02</accession>
<dbReference type="RefSeq" id="WP_114827523.1">
    <property type="nucleotide sequence ID" value="NZ_QQTO01000019.1"/>
</dbReference>
<evidence type="ECO:0000256" key="1">
    <source>
        <dbReference type="ARBA" id="ARBA00006987"/>
    </source>
</evidence>
<dbReference type="AlphaFoldDB" id="A0A370LD02"/>
<reference evidence="4" key="1">
    <citation type="submission" date="2018-07" db="EMBL/GenBank/DDBJ databases">
        <authorList>
            <person name="Safronova V.I."/>
            <person name="Chirak E.R."/>
            <person name="Sazanova A.L."/>
        </authorList>
    </citation>
    <scope>NUCLEOTIDE SEQUENCE [LARGE SCALE GENOMIC DNA]</scope>
    <source>
        <strain evidence="4">RCAM04685</strain>
    </source>
</reference>
<name>A0A370LD02_9HYPH</name>
<dbReference type="OrthoDB" id="8124733at2"/>
<dbReference type="EMBL" id="QQTP01000001">
    <property type="protein sequence ID" value="RDJ29405.1"/>
    <property type="molecule type" value="Genomic_DNA"/>
</dbReference>
<evidence type="ECO:0000313" key="4">
    <source>
        <dbReference type="Proteomes" id="UP000255207"/>
    </source>
</evidence>
<feature type="chain" id="PRO_5030068621" evidence="2">
    <location>
        <begin position="37"/>
        <end position="346"/>
    </location>
</feature>
<dbReference type="PANTHER" id="PTHR42928">
    <property type="entry name" value="TRICARBOXYLATE-BINDING PROTEIN"/>
    <property type="match status" value="1"/>
</dbReference>
<keyword evidence="4" id="KW-1185">Reference proteome</keyword>
<dbReference type="Gene3D" id="3.40.190.10">
    <property type="entry name" value="Periplasmic binding protein-like II"/>
    <property type="match status" value="1"/>
</dbReference>
<dbReference type="InterPro" id="IPR042100">
    <property type="entry name" value="Bug_dom1"/>
</dbReference>
<proteinExistence type="inferred from homology"/>
<dbReference type="Proteomes" id="UP000255207">
    <property type="component" value="Unassembled WGS sequence"/>
</dbReference>
<evidence type="ECO:0000256" key="2">
    <source>
        <dbReference type="SAM" id="SignalP"/>
    </source>
</evidence>
<dbReference type="PANTHER" id="PTHR42928:SF5">
    <property type="entry name" value="BLR1237 PROTEIN"/>
    <property type="match status" value="1"/>
</dbReference>
<dbReference type="PIRSF" id="PIRSF017082">
    <property type="entry name" value="YflP"/>
    <property type="match status" value="1"/>
</dbReference>
<comment type="similarity">
    <text evidence="1">Belongs to the UPF0065 (bug) family.</text>
</comment>
<evidence type="ECO:0000313" key="3">
    <source>
        <dbReference type="EMBL" id="RDJ29405.1"/>
    </source>
</evidence>
<dbReference type="Pfam" id="PF03401">
    <property type="entry name" value="TctC"/>
    <property type="match status" value="1"/>
</dbReference>
<keyword evidence="2" id="KW-0732">Signal</keyword>
<dbReference type="Gene3D" id="3.40.190.150">
    <property type="entry name" value="Bordetella uptake gene, domain 1"/>
    <property type="match status" value="1"/>
</dbReference>
<gene>
    <name evidence="3" type="ORF">DWE98_02310</name>
</gene>